<feature type="coiled-coil region" evidence="3">
    <location>
        <begin position="351"/>
        <end position="401"/>
    </location>
</feature>
<dbReference type="SMART" id="SM00028">
    <property type="entry name" value="TPR"/>
    <property type="match status" value="3"/>
</dbReference>
<dbReference type="PANTHER" id="PTHR43280">
    <property type="entry name" value="ARAC-FAMILY TRANSCRIPTIONAL REGULATOR"/>
    <property type="match status" value="1"/>
</dbReference>
<feature type="chain" id="PRO_5046305419" evidence="5">
    <location>
        <begin position="19"/>
        <end position="527"/>
    </location>
</feature>
<dbReference type="EMBL" id="JADPVI010000001">
    <property type="protein sequence ID" value="MBF8455607.1"/>
    <property type="molecule type" value="Genomic_DNA"/>
</dbReference>
<evidence type="ECO:0000256" key="5">
    <source>
        <dbReference type="SAM" id="SignalP"/>
    </source>
</evidence>
<organism evidence="7 8">
    <name type="scientific">Kaistella gelatinilytica</name>
    <dbReference type="NCBI Taxonomy" id="2787636"/>
    <lineage>
        <taxon>Bacteria</taxon>
        <taxon>Pseudomonadati</taxon>
        <taxon>Bacteroidota</taxon>
        <taxon>Flavobacteriia</taxon>
        <taxon>Flavobacteriales</taxon>
        <taxon>Weeksellaceae</taxon>
        <taxon>Chryseobacterium group</taxon>
        <taxon>Kaistella</taxon>
    </lineage>
</organism>
<dbReference type="SMART" id="SM00342">
    <property type="entry name" value="HTH_ARAC"/>
    <property type="match status" value="1"/>
</dbReference>
<dbReference type="Gene3D" id="1.10.10.60">
    <property type="entry name" value="Homeodomain-like"/>
    <property type="match status" value="2"/>
</dbReference>
<evidence type="ECO:0000313" key="8">
    <source>
        <dbReference type="Proteomes" id="UP000660070"/>
    </source>
</evidence>
<dbReference type="Proteomes" id="UP000660070">
    <property type="component" value="Unassembled WGS sequence"/>
</dbReference>
<dbReference type="PROSITE" id="PS01124">
    <property type="entry name" value="HTH_ARAC_FAMILY_2"/>
    <property type="match status" value="1"/>
</dbReference>
<keyword evidence="4" id="KW-0812">Transmembrane</keyword>
<feature type="repeat" description="TPR" evidence="2">
    <location>
        <begin position="187"/>
        <end position="220"/>
    </location>
</feature>
<feature type="transmembrane region" description="Helical" evidence="4">
    <location>
        <begin position="331"/>
        <end position="352"/>
    </location>
</feature>
<dbReference type="Gene3D" id="1.25.40.10">
    <property type="entry name" value="Tetratricopeptide repeat domain"/>
    <property type="match status" value="2"/>
</dbReference>
<dbReference type="InterPro" id="IPR011990">
    <property type="entry name" value="TPR-like_helical_dom_sf"/>
</dbReference>
<reference evidence="7 8" key="1">
    <citation type="submission" date="2020-11" db="EMBL/GenBank/DDBJ databases">
        <title>Kaistella gelatinilytica sp. nov., a flavobacterium isolated from Antarctic Soil.</title>
        <authorList>
            <person name="Li J."/>
        </authorList>
    </citation>
    <scope>NUCLEOTIDE SEQUENCE [LARGE SCALE GENOMIC DNA]</scope>
    <source>
        <strain evidence="7 8">G5-32</strain>
    </source>
</reference>
<accession>A0ABS0F7C8</accession>
<gene>
    <name evidence="7" type="ORF">IV494_00295</name>
</gene>
<dbReference type="PANTHER" id="PTHR43280:SF34">
    <property type="entry name" value="ARAC-FAMILY TRANSCRIPTIONAL REGULATOR"/>
    <property type="match status" value="1"/>
</dbReference>
<proteinExistence type="predicted"/>
<keyword evidence="5" id="KW-0732">Signal</keyword>
<evidence type="ECO:0000256" key="3">
    <source>
        <dbReference type="SAM" id="Coils"/>
    </source>
</evidence>
<name>A0ABS0F7C8_9FLAO</name>
<keyword evidence="3" id="KW-0175">Coiled coil</keyword>
<keyword evidence="8" id="KW-1185">Reference proteome</keyword>
<keyword evidence="4" id="KW-1133">Transmembrane helix</keyword>
<dbReference type="RefSeq" id="WP_196078181.1">
    <property type="nucleotide sequence ID" value="NZ_JADPVI010000001.1"/>
</dbReference>
<dbReference type="PROSITE" id="PS50005">
    <property type="entry name" value="TPR"/>
    <property type="match status" value="1"/>
</dbReference>
<sequence length="527" mass="60997">MKKIVFLFSVLFYTVSFSQDMQAFNKIYYKTYVETAQTDFKGAVKVADSLFTISETPVLQARSLMLSASLYKQSGEVKKSVDYALRAGEIIQQTDNYNWQAKVYGFLATEYRRLKLYDNSRLYMEKAFDVSKNIEDPKSANNVKGLMQQEKAYYEIEKKNYKKAVVEINKAQQFFELSGANLDFFTANNEQLLGLSYYHLNEPKKALQHYNSALSFSKNDPGGFLVGLSYNGLANIYLDQKDLKNGKKYLDLAEKISKKSPYLELKNEIYTTSQKYYAATNDLKNLVSVKKQQDSVVEKLSTESTAFIDQSFTSMQKDNKRVEEKSSNKNVMLILGGLFIILGGIYFLLYRIKHKRNLEHFREILKNIEEKSALAKQRNFELRETEEINAEEQNLQSYKAEPSVSMSAETEQKILLKLKEFEESELFTDNNVSLSTLATYCESNSKYLSHIINSYKKQDFNNYINELRITYIVKKLQNFPLYRKYKIAVLSEEAGFSSQNKFATIFKKVTTISPSVFIKYLQENEEA</sequence>
<evidence type="ECO:0000313" key="7">
    <source>
        <dbReference type="EMBL" id="MBF8455607.1"/>
    </source>
</evidence>
<keyword evidence="4" id="KW-0472">Membrane</keyword>
<keyword evidence="2" id="KW-0802">TPR repeat</keyword>
<evidence type="ECO:0000256" key="4">
    <source>
        <dbReference type="SAM" id="Phobius"/>
    </source>
</evidence>
<feature type="domain" description="HTH araC/xylS-type" evidence="6">
    <location>
        <begin position="416"/>
        <end position="520"/>
    </location>
</feature>
<evidence type="ECO:0000256" key="1">
    <source>
        <dbReference type="ARBA" id="ARBA00023125"/>
    </source>
</evidence>
<comment type="caution">
    <text evidence="7">The sequence shown here is derived from an EMBL/GenBank/DDBJ whole genome shotgun (WGS) entry which is preliminary data.</text>
</comment>
<dbReference type="InterPro" id="IPR019734">
    <property type="entry name" value="TPR_rpt"/>
</dbReference>
<dbReference type="Pfam" id="PF13181">
    <property type="entry name" value="TPR_8"/>
    <property type="match status" value="2"/>
</dbReference>
<dbReference type="InterPro" id="IPR018060">
    <property type="entry name" value="HTH_AraC"/>
</dbReference>
<dbReference type="SUPFAM" id="SSF48452">
    <property type="entry name" value="TPR-like"/>
    <property type="match status" value="1"/>
</dbReference>
<protein>
    <submittedName>
        <fullName evidence="7">Helix-turn-helix domain-containing protein</fullName>
    </submittedName>
</protein>
<keyword evidence="1" id="KW-0238">DNA-binding</keyword>
<evidence type="ECO:0000256" key="2">
    <source>
        <dbReference type="PROSITE-ProRule" id="PRU00339"/>
    </source>
</evidence>
<feature type="signal peptide" evidence="5">
    <location>
        <begin position="1"/>
        <end position="18"/>
    </location>
</feature>
<evidence type="ECO:0000259" key="6">
    <source>
        <dbReference type="PROSITE" id="PS01124"/>
    </source>
</evidence>